<dbReference type="CDD" id="cd08514">
    <property type="entry name" value="PBP2_AppA_like"/>
    <property type="match status" value="1"/>
</dbReference>
<proteinExistence type="inferred from homology"/>
<comment type="caution">
    <text evidence="6">The sequence shown here is derived from an EMBL/GenBank/DDBJ whole genome shotgun (WGS) entry which is preliminary data.</text>
</comment>
<feature type="domain" description="Solute-binding protein family 5" evidence="5">
    <location>
        <begin position="83"/>
        <end position="449"/>
    </location>
</feature>
<dbReference type="RefSeq" id="WP_149305673.1">
    <property type="nucleotide sequence ID" value="NZ_SRSD01000001.1"/>
</dbReference>
<name>A0A5A9XSL6_9BACT</name>
<reference evidence="6 7" key="1">
    <citation type="submission" date="2019-04" db="EMBL/GenBank/DDBJ databases">
        <title>Geobacter ruber sp. nov., ferric-reducing bacteria isolated from paddy soil.</title>
        <authorList>
            <person name="Xu Z."/>
            <person name="Masuda Y."/>
            <person name="Itoh H."/>
            <person name="Senoo K."/>
        </authorList>
    </citation>
    <scope>NUCLEOTIDE SEQUENCE [LARGE SCALE GENOMIC DNA]</scope>
    <source>
        <strain evidence="6 7">Red88</strain>
    </source>
</reference>
<dbReference type="GO" id="GO:1904680">
    <property type="term" value="F:peptide transmembrane transporter activity"/>
    <property type="evidence" value="ECO:0007669"/>
    <property type="project" value="TreeGrafter"/>
</dbReference>
<dbReference type="Pfam" id="PF00496">
    <property type="entry name" value="SBP_bac_5"/>
    <property type="match status" value="1"/>
</dbReference>
<evidence type="ECO:0000256" key="4">
    <source>
        <dbReference type="SAM" id="SignalP"/>
    </source>
</evidence>
<gene>
    <name evidence="6" type="ORF">ET418_00800</name>
</gene>
<dbReference type="GO" id="GO:0015833">
    <property type="term" value="P:peptide transport"/>
    <property type="evidence" value="ECO:0007669"/>
    <property type="project" value="TreeGrafter"/>
</dbReference>
<organism evidence="6 7">
    <name type="scientific">Oryzomonas rubra</name>
    <dbReference type="NCBI Taxonomy" id="2509454"/>
    <lineage>
        <taxon>Bacteria</taxon>
        <taxon>Pseudomonadati</taxon>
        <taxon>Thermodesulfobacteriota</taxon>
        <taxon>Desulfuromonadia</taxon>
        <taxon>Geobacterales</taxon>
        <taxon>Geobacteraceae</taxon>
        <taxon>Oryzomonas</taxon>
    </lineage>
</organism>
<accession>A0A5A9XSL6</accession>
<dbReference type="Gene3D" id="3.10.105.10">
    <property type="entry name" value="Dipeptide-binding Protein, Domain 3"/>
    <property type="match status" value="1"/>
</dbReference>
<dbReference type="Gene3D" id="3.40.190.10">
    <property type="entry name" value="Periplasmic binding protein-like II"/>
    <property type="match status" value="1"/>
</dbReference>
<dbReference type="InterPro" id="IPR030678">
    <property type="entry name" value="Peptide/Ni-bd"/>
</dbReference>
<dbReference type="PIRSF" id="PIRSF002741">
    <property type="entry name" value="MppA"/>
    <property type="match status" value="1"/>
</dbReference>
<evidence type="ECO:0000256" key="3">
    <source>
        <dbReference type="ARBA" id="ARBA00022729"/>
    </source>
</evidence>
<dbReference type="InterPro" id="IPR000914">
    <property type="entry name" value="SBP_5_dom"/>
</dbReference>
<dbReference type="GO" id="GO:0030288">
    <property type="term" value="C:outer membrane-bounded periplasmic space"/>
    <property type="evidence" value="ECO:0007669"/>
    <property type="project" value="UniProtKB-ARBA"/>
</dbReference>
<dbReference type="AlphaFoldDB" id="A0A5A9XSL6"/>
<keyword evidence="7" id="KW-1185">Reference proteome</keyword>
<evidence type="ECO:0000259" key="5">
    <source>
        <dbReference type="Pfam" id="PF00496"/>
    </source>
</evidence>
<protein>
    <submittedName>
        <fullName evidence="6">Peptide-binding protein</fullName>
    </submittedName>
</protein>
<feature type="chain" id="PRO_5022661706" evidence="4">
    <location>
        <begin position="25"/>
        <end position="540"/>
    </location>
</feature>
<evidence type="ECO:0000313" key="6">
    <source>
        <dbReference type="EMBL" id="KAA0895089.1"/>
    </source>
</evidence>
<dbReference type="PANTHER" id="PTHR30290">
    <property type="entry name" value="PERIPLASMIC BINDING COMPONENT OF ABC TRANSPORTER"/>
    <property type="match status" value="1"/>
</dbReference>
<dbReference type="PANTHER" id="PTHR30290:SF38">
    <property type="entry name" value="D,D-DIPEPTIDE-BINDING PERIPLASMIC PROTEIN DDPA-RELATED"/>
    <property type="match status" value="1"/>
</dbReference>
<evidence type="ECO:0000256" key="1">
    <source>
        <dbReference type="ARBA" id="ARBA00005695"/>
    </source>
</evidence>
<dbReference type="OrthoDB" id="9772924at2"/>
<dbReference type="SUPFAM" id="SSF53850">
    <property type="entry name" value="Periplasmic binding protein-like II"/>
    <property type="match status" value="1"/>
</dbReference>
<evidence type="ECO:0000313" key="7">
    <source>
        <dbReference type="Proteomes" id="UP000324298"/>
    </source>
</evidence>
<feature type="signal peptide" evidence="4">
    <location>
        <begin position="1"/>
        <end position="24"/>
    </location>
</feature>
<dbReference type="InterPro" id="IPR039424">
    <property type="entry name" value="SBP_5"/>
</dbReference>
<keyword evidence="2" id="KW-0813">Transport</keyword>
<keyword evidence="3 4" id="KW-0732">Signal</keyword>
<dbReference type="PROSITE" id="PS51257">
    <property type="entry name" value="PROKAR_LIPOPROTEIN"/>
    <property type="match status" value="1"/>
</dbReference>
<evidence type="ECO:0000256" key="2">
    <source>
        <dbReference type="ARBA" id="ARBA00022448"/>
    </source>
</evidence>
<dbReference type="FunFam" id="3.10.105.10:FF:000006">
    <property type="entry name" value="Peptide ABC transporter substrate-binding protein"/>
    <property type="match status" value="1"/>
</dbReference>
<dbReference type="Gene3D" id="3.90.76.10">
    <property type="entry name" value="Dipeptide-binding Protein, Domain 1"/>
    <property type="match status" value="1"/>
</dbReference>
<dbReference type="Proteomes" id="UP000324298">
    <property type="component" value="Unassembled WGS sequence"/>
</dbReference>
<sequence length="540" mass="60565">MSTVRRFRLLFPALFLFVSACTQAPAPPRGGAGVVKPAYGDALVEGTIGDASTLIPLLATDSSSHAVAGQIYNGLVKYDKNLKIIGDLAQSFAISPDGLTITFHLHRGVKWHDGAPFTSRDVLYTYRVVIDPKTPTAYAEDFKQVKGIAAPDDYTVKVTYGAPFAPALASWGTAILPAHLLDGKDITKSPLARAPIGTGPYRFKEWVAGQKILLESNHDYFEGRPWIDRYIYRIIPDTSTMYMELKAGAIDMMGLTPVQYARQTTGTRFTSLFNKYRYPSSSYVYMGYNLRHPLFRDKRIRQALTAAIDKDELIHGVLFGMGQKAVGPIPPGRWAYNPNVKDIAYDPKHAAELLAQAGWREKNSDGILMKDGKPFSFTILTNQGNQQRLLTAQIIQQRLRYVGIDVKIRIVEWATFLKEFVDKGNFEVVMLGWTTTPDPDMYDVWHSSKTNPGELNFVGFKNAEVDRLLVEGRSTFDMEKRKKAYFRIQEIMADEQPYTFLYVPDALPVVSARIRGVETAPAGIGYNQIKWYVPKAEQVY</sequence>
<comment type="similarity">
    <text evidence="1">Belongs to the bacterial solute-binding protein 5 family.</text>
</comment>
<dbReference type="GO" id="GO:0043190">
    <property type="term" value="C:ATP-binding cassette (ABC) transporter complex"/>
    <property type="evidence" value="ECO:0007669"/>
    <property type="project" value="InterPro"/>
</dbReference>
<dbReference type="EMBL" id="SRSD01000001">
    <property type="protein sequence ID" value="KAA0895089.1"/>
    <property type="molecule type" value="Genomic_DNA"/>
</dbReference>